<organism evidence="1 2">
    <name type="scientific">Caenispirillum salinarum AK4</name>
    <dbReference type="NCBI Taxonomy" id="1238182"/>
    <lineage>
        <taxon>Bacteria</taxon>
        <taxon>Pseudomonadati</taxon>
        <taxon>Pseudomonadota</taxon>
        <taxon>Alphaproteobacteria</taxon>
        <taxon>Rhodospirillales</taxon>
        <taxon>Novispirillaceae</taxon>
        <taxon>Caenispirillum</taxon>
    </lineage>
</organism>
<gene>
    <name evidence="1" type="ORF">C882_1038</name>
</gene>
<comment type="caution">
    <text evidence="1">The sequence shown here is derived from an EMBL/GenBank/DDBJ whole genome shotgun (WGS) entry which is preliminary data.</text>
</comment>
<dbReference type="Proteomes" id="UP000009881">
    <property type="component" value="Unassembled WGS sequence"/>
</dbReference>
<accession>K9GS77</accession>
<keyword evidence="2" id="KW-1185">Reference proteome</keyword>
<sequence length="86" mass="9846">MTVQQQVALAKKMDDLKARAARGDRAAKRQIAERLTGKTSIEDVTRRLSLKTINRYLSQLGQIFEKPLDERGDQKEVHPEAFFGYL</sequence>
<dbReference type="AlphaFoldDB" id="K9GS77"/>
<name>K9GS77_9PROT</name>
<reference evidence="1 2" key="1">
    <citation type="journal article" date="2013" name="Genome Announc.">
        <title>Draft Genome Sequence of an Alphaproteobacterium, Caenispirillum salinarum AK4(T), Isolated from a Solar Saltern.</title>
        <authorList>
            <person name="Khatri I."/>
            <person name="Singh A."/>
            <person name="Korpole S."/>
            <person name="Pinnaka A.K."/>
            <person name="Subramanian S."/>
        </authorList>
    </citation>
    <scope>NUCLEOTIDE SEQUENCE [LARGE SCALE GENOMIC DNA]</scope>
    <source>
        <strain evidence="1 2">AK4</strain>
    </source>
</reference>
<proteinExistence type="predicted"/>
<evidence type="ECO:0000313" key="2">
    <source>
        <dbReference type="Proteomes" id="UP000009881"/>
    </source>
</evidence>
<evidence type="ECO:0000313" key="1">
    <source>
        <dbReference type="EMBL" id="EKV28037.1"/>
    </source>
</evidence>
<protein>
    <submittedName>
        <fullName evidence="1">Uncharacterized protein</fullName>
    </submittedName>
</protein>
<dbReference type="EMBL" id="ANHY01000017">
    <property type="protein sequence ID" value="EKV28037.1"/>
    <property type="molecule type" value="Genomic_DNA"/>
</dbReference>